<sequence>MPNGWDGVQNLDTLPQFHCACTNDGKVFVFGGPFQLAQFDFQTLQWTQPTPTFTNSTMLSANYLNNQRGIRAALNPDGYTISIITSSPPAYMEFDSKAISFQGRPVNIPADMHGMCMTIVPKTGQAVVCGGSINNVYNGNCYALSVTTGATILGELAVPQDGCTMLPYMNGFVFVPGYPQYYHTGAGGPDSSRNPSMRYFNAQTKTWTNLTGLDAGMFSLRVYLQATIMPGYSNISVFYGGQTPDTISLQDLSFADLGGQRWLTELNPLPAFNIPLSPGAPTLPSATTSPSVLPTGGSKSNADDSNDGKMSAIVGGTVGGVSVVAISGILAFLLVRKRNSAKDPPISGPGVGHQQMPFIPPPPTKPGFKGFLAWNPHGQTQDFNYNTSNQLQGNDSSARHTVQEYHPSQTSLGDISAGNSSEMVTGKTPETGQTLWSSSRLGTVQDHSQMKDTLFDLSPPRNPHQNGIGGGLL</sequence>
<dbReference type="InterPro" id="IPR015915">
    <property type="entry name" value="Kelch-typ_b-propeller"/>
</dbReference>
<dbReference type="Proteomes" id="UP000780801">
    <property type="component" value="Unassembled WGS sequence"/>
</dbReference>
<gene>
    <name evidence="3" type="ORF">BGW38_006480</name>
</gene>
<feature type="region of interest" description="Disordered" evidence="1">
    <location>
        <begin position="389"/>
        <end position="436"/>
    </location>
</feature>
<feature type="compositionally biased region" description="Polar residues" evidence="1">
    <location>
        <begin position="404"/>
        <end position="436"/>
    </location>
</feature>
<comment type="caution">
    <text evidence="3">The sequence shown here is derived from an EMBL/GenBank/DDBJ whole genome shotgun (WGS) entry which is preliminary data.</text>
</comment>
<dbReference type="EMBL" id="JAABOA010004141">
    <property type="protein sequence ID" value="KAF9577986.1"/>
    <property type="molecule type" value="Genomic_DNA"/>
</dbReference>
<evidence type="ECO:0000313" key="4">
    <source>
        <dbReference type="Proteomes" id="UP000780801"/>
    </source>
</evidence>
<evidence type="ECO:0000256" key="1">
    <source>
        <dbReference type="SAM" id="MobiDB-lite"/>
    </source>
</evidence>
<keyword evidence="4" id="KW-1185">Reference proteome</keyword>
<feature type="region of interest" description="Disordered" evidence="1">
    <location>
        <begin position="283"/>
        <end position="307"/>
    </location>
</feature>
<keyword evidence="2" id="KW-0812">Transmembrane</keyword>
<proteinExistence type="predicted"/>
<protein>
    <submittedName>
        <fullName evidence="3">Uncharacterized protein</fullName>
    </submittedName>
</protein>
<dbReference type="OrthoDB" id="2430752at2759"/>
<dbReference type="Gene3D" id="2.120.10.80">
    <property type="entry name" value="Kelch-type beta propeller"/>
    <property type="match status" value="1"/>
</dbReference>
<dbReference type="AlphaFoldDB" id="A0A9P6FNN5"/>
<reference evidence="3" key="1">
    <citation type="journal article" date="2020" name="Fungal Divers.">
        <title>Resolving the Mortierellaceae phylogeny through synthesis of multi-gene phylogenetics and phylogenomics.</title>
        <authorList>
            <person name="Vandepol N."/>
            <person name="Liber J."/>
            <person name="Desiro A."/>
            <person name="Na H."/>
            <person name="Kennedy M."/>
            <person name="Barry K."/>
            <person name="Grigoriev I.V."/>
            <person name="Miller A.N."/>
            <person name="O'Donnell K."/>
            <person name="Stajich J.E."/>
            <person name="Bonito G."/>
        </authorList>
    </citation>
    <scope>NUCLEOTIDE SEQUENCE</scope>
    <source>
        <strain evidence="3">KOD1015</strain>
    </source>
</reference>
<feature type="compositionally biased region" description="Polar residues" evidence="1">
    <location>
        <begin position="284"/>
        <end position="300"/>
    </location>
</feature>
<organism evidence="3 4">
    <name type="scientific">Lunasporangiospora selenospora</name>
    <dbReference type="NCBI Taxonomy" id="979761"/>
    <lineage>
        <taxon>Eukaryota</taxon>
        <taxon>Fungi</taxon>
        <taxon>Fungi incertae sedis</taxon>
        <taxon>Mucoromycota</taxon>
        <taxon>Mortierellomycotina</taxon>
        <taxon>Mortierellomycetes</taxon>
        <taxon>Mortierellales</taxon>
        <taxon>Mortierellaceae</taxon>
        <taxon>Lunasporangiospora</taxon>
    </lineage>
</organism>
<evidence type="ECO:0000313" key="3">
    <source>
        <dbReference type="EMBL" id="KAF9577986.1"/>
    </source>
</evidence>
<name>A0A9P6FNN5_9FUNG</name>
<accession>A0A9P6FNN5</accession>
<feature type="transmembrane region" description="Helical" evidence="2">
    <location>
        <begin position="310"/>
        <end position="335"/>
    </location>
</feature>
<dbReference type="SUPFAM" id="SSF117281">
    <property type="entry name" value="Kelch motif"/>
    <property type="match status" value="1"/>
</dbReference>
<feature type="region of interest" description="Disordered" evidence="1">
    <location>
        <begin position="454"/>
        <end position="473"/>
    </location>
</feature>
<evidence type="ECO:0000256" key="2">
    <source>
        <dbReference type="SAM" id="Phobius"/>
    </source>
</evidence>
<keyword evidence="2" id="KW-1133">Transmembrane helix</keyword>
<keyword evidence="2" id="KW-0472">Membrane</keyword>